<dbReference type="Pfam" id="PF13564">
    <property type="entry name" value="DoxX_2"/>
    <property type="match status" value="1"/>
</dbReference>
<evidence type="ECO:0000313" key="6">
    <source>
        <dbReference type="EMBL" id="PWV99749.1"/>
    </source>
</evidence>
<gene>
    <name evidence="6" type="ORF">DFQ01_113123</name>
</gene>
<comment type="caution">
    <text evidence="6">The sequence shown here is derived from an EMBL/GenBank/DDBJ whole genome shotgun (WGS) entry which is preliminary data.</text>
</comment>
<name>A0A2V2YRE0_9BACL</name>
<protein>
    <submittedName>
        <fullName evidence="6">Putative membrane protein</fullName>
    </submittedName>
</protein>
<dbReference type="InterPro" id="IPR032808">
    <property type="entry name" value="DoxX"/>
</dbReference>
<reference evidence="6 7" key="1">
    <citation type="submission" date="2018-05" db="EMBL/GenBank/DDBJ databases">
        <title>Genomic Encyclopedia of Type Strains, Phase III (KMG-III): the genomes of soil and plant-associated and newly described type strains.</title>
        <authorList>
            <person name="Whitman W."/>
        </authorList>
    </citation>
    <scope>NUCLEOTIDE SEQUENCE [LARGE SCALE GENOMIC DNA]</scope>
    <source>
        <strain evidence="6 7">CECT 5696</strain>
    </source>
</reference>
<proteinExistence type="predicted"/>
<evidence type="ECO:0000256" key="3">
    <source>
        <dbReference type="ARBA" id="ARBA00022989"/>
    </source>
</evidence>
<organism evidence="6 7">
    <name type="scientific">Paenibacillus cellulosilyticus</name>
    <dbReference type="NCBI Taxonomy" id="375489"/>
    <lineage>
        <taxon>Bacteria</taxon>
        <taxon>Bacillati</taxon>
        <taxon>Bacillota</taxon>
        <taxon>Bacilli</taxon>
        <taxon>Bacillales</taxon>
        <taxon>Paenibacillaceae</taxon>
        <taxon>Paenibacillus</taxon>
    </lineage>
</organism>
<dbReference type="GO" id="GO:0016020">
    <property type="term" value="C:membrane"/>
    <property type="evidence" value="ECO:0007669"/>
    <property type="project" value="UniProtKB-SubCell"/>
</dbReference>
<dbReference type="AlphaFoldDB" id="A0A2V2YRE0"/>
<feature type="transmembrane region" description="Helical" evidence="5">
    <location>
        <begin position="98"/>
        <end position="117"/>
    </location>
</feature>
<dbReference type="PANTHER" id="PTHR36974">
    <property type="entry name" value="MEMBRANE PROTEIN-RELATED"/>
    <property type="match status" value="1"/>
</dbReference>
<feature type="transmembrane region" description="Helical" evidence="5">
    <location>
        <begin position="137"/>
        <end position="153"/>
    </location>
</feature>
<keyword evidence="4 5" id="KW-0472">Membrane</keyword>
<keyword evidence="3 5" id="KW-1133">Transmembrane helix</keyword>
<evidence type="ECO:0000256" key="1">
    <source>
        <dbReference type="ARBA" id="ARBA00004141"/>
    </source>
</evidence>
<accession>A0A2V2YRE0</accession>
<dbReference type="PANTHER" id="PTHR36974:SF1">
    <property type="entry name" value="DOXX FAMILY MEMBRANE PROTEIN"/>
    <property type="match status" value="1"/>
</dbReference>
<dbReference type="EMBL" id="QGTQ01000013">
    <property type="protein sequence ID" value="PWV99749.1"/>
    <property type="molecule type" value="Genomic_DNA"/>
</dbReference>
<evidence type="ECO:0000313" key="7">
    <source>
        <dbReference type="Proteomes" id="UP000246635"/>
    </source>
</evidence>
<dbReference type="Proteomes" id="UP000246635">
    <property type="component" value="Unassembled WGS sequence"/>
</dbReference>
<sequence length="154" mass="16597">MKEGSALIPLIALIVSWALFRVIGLLGASYFDEWHTTLQAAVAIMLLLTASAHWGAKRKDLVRMVPPAFPQPGRIVSITGYLEIAGAIGIMIPALSLYASIGLVLLLIAMFPANIYAARHKLTLSGRPVPSLPVRTLIQIIFLTVVVLASPLFN</sequence>
<feature type="transmembrane region" description="Helical" evidence="5">
    <location>
        <begin position="7"/>
        <end position="31"/>
    </location>
</feature>
<comment type="subcellular location">
    <subcellularLocation>
        <location evidence="1">Membrane</location>
        <topology evidence="1">Multi-pass membrane protein</topology>
    </subcellularLocation>
</comment>
<evidence type="ECO:0000256" key="4">
    <source>
        <dbReference type="ARBA" id="ARBA00023136"/>
    </source>
</evidence>
<keyword evidence="2 5" id="KW-0812">Transmembrane</keyword>
<evidence type="ECO:0000256" key="5">
    <source>
        <dbReference type="SAM" id="Phobius"/>
    </source>
</evidence>
<keyword evidence="7" id="KW-1185">Reference proteome</keyword>
<feature type="transmembrane region" description="Helical" evidence="5">
    <location>
        <begin position="37"/>
        <end position="54"/>
    </location>
</feature>
<evidence type="ECO:0000256" key="2">
    <source>
        <dbReference type="ARBA" id="ARBA00022692"/>
    </source>
</evidence>